<proteinExistence type="predicted"/>
<gene>
    <name evidence="1" type="ORF">ESZ48_12135</name>
</gene>
<name>A0A4Q0XFW4_9FLAO</name>
<evidence type="ECO:0000313" key="2">
    <source>
        <dbReference type="Proteomes" id="UP000289792"/>
    </source>
</evidence>
<organism evidence="1 2">
    <name type="scientific">Gelidibacter gilvus</name>
    <dbReference type="NCBI Taxonomy" id="59602"/>
    <lineage>
        <taxon>Bacteria</taxon>
        <taxon>Pseudomonadati</taxon>
        <taxon>Bacteroidota</taxon>
        <taxon>Flavobacteriia</taxon>
        <taxon>Flavobacteriales</taxon>
        <taxon>Flavobacteriaceae</taxon>
        <taxon>Gelidibacter</taxon>
    </lineage>
</organism>
<accession>A0A4Q0XFW4</accession>
<protein>
    <submittedName>
        <fullName evidence="1">Uncharacterized protein</fullName>
    </submittedName>
</protein>
<evidence type="ECO:0000313" key="1">
    <source>
        <dbReference type="EMBL" id="RXJ49741.1"/>
    </source>
</evidence>
<comment type="caution">
    <text evidence="1">The sequence shown here is derived from an EMBL/GenBank/DDBJ whole genome shotgun (WGS) entry which is preliminary data.</text>
</comment>
<reference evidence="1 2" key="1">
    <citation type="submission" date="2019-01" db="EMBL/GenBank/DDBJ databases">
        <title>Genome sequence of the Antarctic species Gelidibacter gilvus ACAM 158(T).</title>
        <authorList>
            <person name="Bowman J.P."/>
        </authorList>
    </citation>
    <scope>NUCLEOTIDE SEQUENCE [LARGE SCALE GENOMIC DNA]</scope>
    <source>
        <strain evidence="1 2">IC158</strain>
    </source>
</reference>
<dbReference type="AlphaFoldDB" id="A0A4Q0XFW4"/>
<sequence length="225" mass="26695">MMKLLKYTVRLVIFLLTINLGAQNKKTYFFNENFNPLTASDFNKLTRENERFEVSYELDTAFIEVSYKTVLRGQLSNEDFESLKTKLKQNSKEIFKSDNYIVIDFNPGFLNCNNSNKGYSGWNIYDRDYLKKLNKVHPTNHFWIYRSQSKEALKYHHLDRIDWIEDPDNIVEKLFFTSAPNTCYGVVMISVNGTYISYHNEFSKETVWKYTEELTKLSKTNNLKE</sequence>
<keyword evidence="2" id="KW-1185">Reference proteome</keyword>
<dbReference type="Proteomes" id="UP000289792">
    <property type="component" value="Unassembled WGS sequence"/>
</dbReference>
<dbReference type="OrthoDB" id="823362at2"/>
<dbReference type="RefSeq" id="WP_129017751.1">
    <property type="nucleotide sequence ID" value="NZ_SDDZ01000006.1"/>
</dbReference>
<dbReference type="EMBL" id="SDDZ01000006">
    <property type="protein sequence ID" value="RXJ49741.1"/>
    <property type="molecule type" value="Genomic_DNA"/>
</dbReference>